<dbReference type="InterPro" id="IPR051908">
    <property type="entry name" value="Ribosomal_N-acetyltransferase"/>
</dbReference>
<evidence type="ECO:0000259" key="1">
    <source>
        <dbReference type="PROSITE" id="PS51186"/>
    </source>
</evidence>
<keyword evidence="3" id="KW-1185">Reference proteome</keyword>
<sequence length="145" mass="16385">MTVTFHDAIKGAQVSPRTEFYLAVAERDDDRAIGFVRLVRSGTRGEDIGCAIAADEWGRGYSTDAHHVLLDFAFRSLGLERGSGWILLDNTARITSLEEGSLARLGFTTDCVARRHQFINGAWRDCNLNSVSAEEWDRRHRTWRD</sequence>
<protein>
    <submittedName>
        <fullName evidence="2">GNAT family N-acetyltransferase</fullName>
    </submittedName>
</protein>
<proteinExistence type="predicted"/>
<dbReference type="EMBL" id="PXWG01000002">
    <property type="protein sequence ID" value="PSJ30422.1"/>
    <property type="molecule type" value="Genomic_DNA"/>
</dbReference>
<dbReference type="GO" id="GO:0008999">
    <property type="term" value="F:protein-N-terminal-alanine acetyltransferase activity"/>
    <property type="evidence" value="ECO:0007669"/>
    <property type="project" value="TreeGrafter"/>
</dbReference>
<name>A0A9X7JV59_9ACTN</name>
<dbReference type="PROSITE" id="PS51186">
    <property type="entry name" value="GNAT"/>
    <property type="match status" value="1"/>
</dbReference>
<reference evidence="2 3" key="1">
    <citation type="submission" date="2018-03" db="EMBL/GenBank/DDBJ databases">
        <title>Chitinolytic properties of Streptosporangium nondiastaticum TBG75A20.</title>
        <authorList>
            <person name="Gayathri V."/>
            <person name="Shiburaj S."/>
        </authorList>
    </citation>
    <scope>NUCLEOTIDE SEQUENCE [LARGE SCALE GENOMIC DNA]</scope>
    <source>
        <strain evidence="2 3">TBG75A20</strain>
    </source>
</reference>
<evidence type="ECO:0000313" key="3">
    <source>
        <dbReference type="Proteomes" id="UP000242427"/>
    </source>
</evidence>
<feature type="domain" description="N-acetyltransferase" evidence="1">
    <location>
        <begin position="1"/>
        <end position="129"/>
    </location>
</feature>
<dbReference type="Pfam" id="PF13302">
    <property type="entry name" value="Acetyltransf_3"/>
    <property type="match status" value="1"/>
</dbReference>
<dbReference type="Proteomes" id="UP000242427">
    <property type="component" value="Unassembled WGS sequence"/>
</dbReference>
<gene>
    <name evidence="2" type="ORF">B7P34_02405</name>
</gene>
<dbReference type="GO" id="GO:0005737">
    <property type="term" value="C:cytoplasm"/>
    <property type="evidence" value="ECO:0007669"/>
    <property type="project" value="TreeGrafter"/>
</dbReference>
<evidence type="ECO:0000313" key="2">
    <source>
        <dbReference type="EMBL" id="PSJ30422.1"/>
    </source>
</evidence>
<dbReference type="InterPro" id="IPR000182">
    <property type="entry name" value="GNAT_dom"/>
</dbReference>
<dbReference type="SUPFAM" id="SSF55729">
    <property type="entry name" value="Acyl-CoA N-acyltransferases (Nat)"/>
    <property type="match status" value="1"/>
</dbReference>
<dbReference type="PANTHER" id="PTHR43441">
    <property type="entry name" value="RIBOSOMAL-PROTEIN-SERINE ACETYLTRANSFERASE"/>
    <property type="match status" value="1"/>
</dbReference>
<dbReference type="GO" id="GO:1990189">
    <property type="term" value="F:protein N-terminal-serine acetyltransferase activity"/>
    <property type="evidence" value="ECO:0007669"/>
    <property type="project" value="TreeGrafter"/>
</dbReference>
<accession>A0A9X7JV59</accession>
<dbReference type="Gene3D" id="3.40.630.30">
    <property type="match status" value="1"/>
</dbReference>
<dbReference type="AlphaFoldDB" id="A0A9X7JV59"/>
<dbReference type="PANTHER" id="PTHR43441:SF11">
    <property type="entry name" value="RIBOSOMAL-PROTEIN-SERINE ACETYLTRANSFERASE"/>
    <property type="match status" value="1"/>
</dbReference>
<dbReference type="InterPro" id="IPR016181">
    <property type="entry name" value="Acyl_CoA_acyltransferase"/>
</dbReference>
<organism evidence="2 3">
    <name type="scientific">Streptosporangium nondiastaticum</name>
    <dbReference type="NCBI Taxonomy" id="35764"/>
    <lineage>
        <taxon>Bacteria</taxon>
        <taxon>Bacillati</taxon>
        <taxon>Actinomycetota</taxon>
        <taxon>Actinomycetes</taxon>
        <taxon>Streptosporangiales</taxon>
        <taxon>Streptosporangiaceae</taxon>
        <taxon>Streptosporangium</taxon>
    </lineage>
</organism>
<comment type="caution">
    <text evidence="2">The sequence shown here is derived from an EMBL/GenBank/DDBJ whole genome shotgun (WGS) entry which is preliminary data.</text>
</comment>